<dbReference type="SUPFAM" id="SSF50685">
    <property type="entry name" value="Barwin-like endoglucanases"/>
    <property type="match status" value="1"/>
</dbReference>
<keyword evidence="4" id="KW-0732">Signal</keyword>
<keyword evidence="6" id="KW-1185">Reference proteome</keyword>
<dbReference type="Gene3D" id="2.40.40.10">
    <property type="entry name" value="RlpA-like domain"/>
    <property type="match status" value="1"/>
</dbReference>
<evidence type="ECO:0000256" key="1">
    <source>
        <dbReference type="ARBA" id="ARBA00004613"/>
    </source>
</evidence>
<comment type="similarity">
    <text evidence="2">Belongs to the kiwellin family.</text>
</comment>
<dbReference type="Proteomes" id="UP001358586">
    <property type="component" value="Chromosome 5"/>
</dbReference>
<dbReference type="PANTHER" id="PTHR33191">
    <property type="entry name" value="RIPENING-RELATED PROTEIN 2-RELATED"/>
    <property type="match status" value="1"/>
</dbReference>
<evidence type="ECO:0000256" key="2">
    <source>
        <dbReference type="ARBA" id="ARBA00005592"/>
    </source>
</evidence>
<comment type="subcellular location">
    <subcellularLocation>
        <location evidence="1">Secreted</location>
    </subcellularLocation>
</comment>
<keyword evidence="3" id="KW-0964">Secreted</keyword>
<dbReference type="Pfam" id="PF24300">
    <property type="entry name" value="KWL1"/>
    <property type="match status" value="1"/>
</dbReference>
<comment type="caution">
    <text evidence="5">The sequence shown here is derived from an EMBL/GenBank/DDBJ whole genome shotgun (WGS) entry which is preliminary data.</text>
</comment>
<reference evidence="5 6" key="1">
    <citation type="submission" date="2023-03" db="EMBL/GenBank/DDBJ databases">
        <title>WGS of Gossypium arboreum.</title>
        <authorList>
            <person name="Yu D."/>
        </authorList>
    </citation>
    <scope>NUCLEOTIDE SEQUENCE [LARGE SCALE GENOMIC DNA]</scope>
    <source>
        <tissue evidence="5">Leaf</tissue>
    </source>
</reference>
<evidence type="ECO:0000313" key="5">
    <source>
        <dbReference type="EMBL" id="KAK5833197.1"/>
    </source>
</evidence>
<accession>A0ABR0Q2D1</accession>
<evidence type="ECO:0000256" key="3">
    <source>
        <dbReference type="ARBA" id="ARBA00022525"/>
    </source>
</evidence>
<dbReference type="EMBL" id="JARKNE010000005">
    <property type="protein sequence ID" value="KAK5833197.1"/>
    <property type="molecule type" value="Genomic_DNA"/>
</dbReference>
<evidence type="ECO:0000313" key="6">
    <source>
        <dbReference type="Proteomes" id="UP001358586"/>
    </source>
</evidence>
<proteinExistence type="inferred from homology"/>
<dbReference type="CDD" id="cd22270">
    <property type="entry name" value="DPBB_kiwellin-like"/>
    <property type="match status" value="1"/>
</dbReference>
<name>A0ABR0Q2D1_GOSAR</name>
<dbReference type="InterPro" id="IPR039271">
    <property type="entry name" value="Kiwellin-like"/>
</dbReference>
<dbReference type="PANTHER" id="PTHR33191:SF77">
    <property type="entry name" value="RIPENING-RELATED PROTEIN 1"/>
    <property type="match status" value="1"/>
</dbReference>
<gene>
    <name evidence="5" type="ORF">PVK06_017012</name>
</gene>
<protein>
    <submittedName>
        <fullName evidence="5">Uncharacterized protein</fullName>
    </submittedName>
</protein>
<evidence type="ECO:0000256" key="4">
    <source>
        <dbReference type="ARBA" id="ARBA00022729"/>
    </source>
</evidence>
<dbReference type="InterPro" id="IPR036908">
    <property type="entry name" value="RlpA-like_sf"/>
</dbReference>
<sequence>MKKQVICSTVFPLLCILLFFLVLKHRRTALVARSKGKPLHQGNATRKMILIVARMPSGWYNNRKRCLNYINIHGNGKSVRAKVVDEMDSTMGYDSDHDYQSPCPNNIVDASKAVWKALGVPESNWGRMDIYWLILINHFIHGYIYNVKTCG</sequence>
<organism evidence="5 6">
    <name type="scientific">Gossypium arboreum</name>
    <name type="common">Tree cotton</name>
    <name type="synonym">Gossypium nanking</name>
    <dbReference type="NCBI Taxonomy" id="29729"/>
    <lineage>
        <taxon>Eukaryota</taxon>
        <taxon>Viridiplantae</taxon>
        <taxon>Streptophyta</taxon>
        <taxon>Embryophyta</taxon>
        <taxon>Tracheophyta</taxon>
        <taxon>Spermatophyta</taxon>
        <taxon>Magnoliopsida</taxon>
        <taxon>eudicotyledons</taxon>
        <taxon>Gunneridae</taxon>
        <taxon>Pentapetalae</taxon>
        <taxon>rosids</taxon>
        <taxon>malvids</taxon>
        <taxon>Malvales</taxon>
        <taxon>Malvaceae</taxon>
        <taxon>Malvoideae</taxon>
        <taxon>Gossypium</taxon>
    </lineage>
</organism>